<sequence>MDRPSPDYPQHDQRRPPTYHAPSLSSLYNSTRPTKPEPVASTSPHDARERRRSERRTVSPTKKRYIPHNGATCGNDLCDSPEISKDEELCPGPDGLELCYRCYKRFKIARRRARDAGQDMTDDWMRPKRRRPISQTVAQATPVEEPQRPVTAVLNKPDMEQSELDLPSPGDRPRASRRASKYSDYMLKTPETEYSDLDLPLPGDTARSSRKANKYGDRPPSYYDTRGEGLNKQSSHQAAPSNYEKSPDLHSVSTSSLKEYDRRTSRSPRKHRSGRRGDERENKRRSHARDDSTYDEAEFYKYGRAAEAGYYDRQGDDYNNRRCGCCSMWSRRRKCVVFGLTAFSVIILIIIIAVAATLSRKSSFNYVPSTAQVNNTAAFTTGGATRKSVNDTNDGIGAGTDAYTYYHGDASNFPNQTHWVTFTDMWTANLDTFKYSCGWLDRGDDNTPEMIQDIYNAIQDRANASLVDHRIILATILQETNGCPLVPHTTSSGGTRNPGLMQSHDGHQYDAKHSRLSILQMVQDGTQGTQKGWGLVDNLNTYGNPYKAMRGYNR</sequence>
<keyword evidence="2" id="KW-0472">Membrane</keyword>
<keyword evidence="2" id="KW-0812">Transmembrane</keyword>
<feature type="transmembrane region" description="Helical" evidence="2">
    <location>
        <begin position="336"/>
        <end position="358"/>
    </location>
</feature>
<dbReference type="OrthoDB" id="1193027at2759"/>
<evidence type="ECO:0000256" key="2">
    <source>
        <dbReference type="SAM" id="Phobius"/>
    </source>
</evidence>
<evidence type="ECO:0000313" key="3">
    <source>
        <dbReference type="EMBL" id="KAJ4353274.1"/>
    </source>
</evidence>
<evidence type="ECO:0000313" key="4">
    <source>
        <dbReference type="Proteomes" id="UP001140513"/>
    </source>
</evidence>
<dbReference type="EMBL" id="JAPEUX010000004">
    <property type="protein sequence ID" value="KAJ4353274.1"/>
    <property type="molecule type" value="Genomic_DNA"/>
</dbReference>
<protein>
    <submittedName>
        <fullName evidence="3">Uncharacterized protein</fullName>
    </submittedName>
</protein>
<name>A0A9W9CB20_9PLEO</name>
<feature type="region of interest" description="Disordered" evidence="1">
    <location>
        <begin position="130"/>
        <end position="293"/>
    </location>
</feature>
<keyword evidence="2" id="KW-1133">Transmembrane helix</keyword>
<feature type="compositionally biased region" description="Basic and acidic residues" evidence="1">
    <location>
        <begin position="275"/>
        <end position="292"/>
    </location>
</feature>
<evidence type="ECO:0000256" key="1">
    <source>
        <dbReference type="SAM" id="MobiDB-lite"/>
    </source>
</evidence>
<dbReference type="GeneID" id="80908531"/>
<proteinExistence type="predicted"/>
<feature type="compositionally biased region" description="Basic and acidic residues" evidence="1">
    <location>
        <begin position="1"/>
        <end position="15"/>
    </location>
</feature>
<feature type="compositionally biased region" description="Polar residues" evidence="1">
    <location>
        <begin position="231"/>
        <end position="244"/>
    </location>
</feature>
<gene>
    <name evidence="3" type="ORF">N0V89_005001</name>
</gene>
<feature type="compositionally biased region" description="Polar residues" evidence="1">
    <location>
        <begin position="23"/>
        <end position="33"/>
    </location>
</feature>
<reference evidence="3" key="1">
    <citation type="submission" date="2022-10" db="EMBL/GenBank/DDBJ databases">
        <title>Tapping the CABI collections for fungal endophytes: first genome assemblies for Collariella, Neodidymelliopsis, Ascochyta clinopodiicola, Didymella pomorum, Didymosphaeria variabile, Neocosmospora piperis and Neocucurbitaria cava.</title>
        <authorList>
            <person name="Hill R."/>
        </authorList>
    </citation>
    <scope>NUCLEOTIDE SEQUENCE</scope>
    <source>
        <strain evidence="3">IMI 356815</strain>
    </source>
</reference>
<dbReference type="RefSeq" id="XP_056071048.1">
    <property type="nucleotide sequence ID" value="XM_056213781.1"/>
</dbReference>
<feature type="compositionally biased region" description="Basic and acidic residues" evidence="1">
    <location>
        <begin position="45"/>
        <end position="57"/>
    </location>
</feature>
<feature type="region of interest" description="Disordered" evidence="1">
    <location>
        <begin position="1"/>
        <end position="76"/>
    </location>
</feature>
<feature type="compositionally biased region" description="Basic residues" evidence="1">
    <location>
        <begin position="265"/>
        <end position="274"/>
    </location>
</feature>
<keyword evidence="4" id="KW-1185">Reference proteome</keyword>
<dbReference type="Proteomes" id="UP001140513">
    <property type="component" value="Unassembled WGS sequence"/>
</dbReference>
<accession>A0A9W9CB20</accession>
<dbReference type="AlphaFoldDB" id="A0A9W9CB20"/>
<organism evidence="3 4">
    <name type="scientific">Didymosphaeria variabile</name>
    <dbReference type="NCBI Taxonomy" id="1932322"/>
    <lineage>
        <taxon>Eukaryota</taxon>
        <taxon>Fungi</taxon>
        <taxon>Dikarya</taxon>
        <taxon>Ascomycota</taxon>
        <taxon>Pezizomycotina</taxon>
        <taxon>Dothideomycetes</taxon>
        <taxon>Pleosporomycetidae</taxon>
        <taxon>Pleosporales</taxon>
        <taxon>Massarineae</taxon>
        <taxon>Didymosphaeriaceae</taxon>
        <taxon>Didymosphaeria</taxon>
    </lineage>
</organism>
<comment type="caution">
    <text evidence="3">The sequence shown here is derived from an EMBL/GenBank/DDBJ whole genome shotgun (WGS) entry which is preliminary data.</text>
</comment>